<dbReference type="FunFam" id="3.40.50.720:FF:000462">
    <property type="entry name" value="Glyoxylate reductase (NADP+)"/>
    <property type="match status" value="1"/>
</dbReference>
<evidence type="ECO:0000259" key="4">
    <source>
        <dbReference type="Pfam" id="PF00389"/>
    </source>
</evidence>
<dbReference type="InterPro" id="IPR006139">
    <property type="entry name" value="D-isomer_2_OHA_DH_cat_dom"/>
</dbReference>
<dbReference type="Gene3D" id="3.40.50.720">
    <property type="entry name" value="NAD(P)-binding Rossmann-like Domain"/>
    <property type="match status" value="2"/>
</dbReference>
<evidence type="ECO:0000256" key="1">
    <source>
        <dbReference type="ARBA" id="ARBA00005854"/>
    </source>
</evidence>
<dbReference type="Pfam" id="PF02826">
    <property type="entry name" value="2-Hacid_dh_C"/>
    <property type="match status" value="1"/>
</dbReference>
<feature type="domain" description="D-isomer specific 2-hydroxyacid dehydrogenase NAD-binding" evidence="5">
    <location>
        <begin position="109"/>
        <end position="287"/>
    </location>
</feature>
<dbReference type="PANTHER" id="PTHR10996">
    <property type="entry name" value="2-HYDROXYACID DEHYDROGENASE-RELATED"/>
    <property type="match status" value="1"/>
</dbReference>
<sequence>MQLKIVITRKLPERFINVLPSSIEVVMWESDHIPMPREQLLAQIKEADALLTVLSDHIDRELLAAAPRLKIVSNLAVGYDNIDVGAATDLSIVVTNTPDVLTTTADLTFALLLATARRMGEGMELVKEDQWRSWSPFFLAGGDVHHKTVGIFGMGAIGQAVASRAKGFQMEVIYHNRNRRLEAEKALGATYVSFEELLRTSDFVVCLAPLTKETADIFNYEAFKQMKPTTYFINAGRGKVVVEEDLVKALSDKRIAGAGLDVFREEPIRSHHPLLQLKNVVALPHVGSASIDTRTKMIQLCLKNIERVVEGNSPLTPVKL</sequence>
<dbReference type="PATRIC" id="fig|1150625.3.peg.2671"/>
<dbReference type="GO" id="GO:0030267">
    <property type="term" value="F:glyoxylate reductase (NADPH) activity"/>
    <property type="evidence" value="ECO:0007669"/>
    <property type="project" value="TreeGrafter"/>
</dbReference>
<name>A0A147K665_9BACI</name>
<dbReference type="Proteomes" id="UP000074108">
    <property type="component" value="Unassembled WGS sequence"/>
</dbReference>
<feature type="domain" description="D-isomer specific 2-hydroxyacid dehydrogenase catalytic" evidence="4">
    <location>
        <begin position="5"/>
        <end position="318"/>
    </location>
</feature>
<evidence type="ECO:0000313" key="6">
    <source>
        <dbReference type="EMBL" id="KUP05293.1"/>
    </source>
</evidence>
<accession>A0A147K665</accession>
<dbReference type="InterPro" id="IPR029753">
    <property type="entry name" value="D-isomer_DH_CS"/>
</dbReference>
<dbReference type="InterPro" id="IPR006140">
    <property type="entry name" value="D-isomer_DH_NAD-bd"/>
</dbReference>
<dbReference type="CDD" id="cd05301">
    <property type="entry name" value="GDH"/>
    <property type="match status" value="1"/>
</dbReference>
<dbReference type="InterPro" id="IPR050223">
    <property type="entry name" value="D-isomer_2-hydroxyacid_DH"/>
</dbReference>
<keyword evidence="7" id="KW-1185">Reference proteome</keyword>
<dbReference type="Pfam" id="PF00389">
    <property type="entry name" value="2-Hacid_dh"/>
    <property type="match status" value="1"/>
</dbReference>
<proteinExistence type="inferred from homology"/>
<dbReference type="GO" id="GO:0016618">
    <property type="term" value="F:hydroxypyruvate reductase [NAD(P)H] activity"/>
    <property type="evidence" value="ECO:0007669"/>
    <property type="project" value="TreeGrafter"/>
</dbReference>
<reference evidence="6 7" key="1">
    <citation type="journal article" date="2016" name="Front. Microbiol.">
        <title>Microevolution Analysis of Bacillus coahuilensis Unveils Differences in Phosphorus Acquisition Strategies and Their Regulation.</title>
        <authorList>
            <person name="Gomez-Lunar Z."/>
            <person name="Hernandez-Gonzalez I."/>
            <person name="Rodriguez-Torres M.D."/>
            <person name="Souza V."/>
            <person name="Olmedo-Alvarez G."/>
        </authorList>
    </citation>
    <scope>NUCLEOTIDE SEQUENCE [LARGE SCALE GENOMIC DNA]</scope>
    <source>
        <strain evidence="7">p1.1.43</strain>
    </source>
</reference>
<comment type="caution">
    <text evidence="6">The sequence shown here is derived from an EMBL/GenBank/DDBJ whole genome shotgun (WGS) entry which is preliminary data.</text>
</comment>
<dbReference type="STRING" id="1150625.Q75_12710"/>
<dbReference type="GO" id="GO:0051287">
    <property type="term" value="F:NAD binding"/>
    <property type="evidence" value="ECO:0007669"/>
    <property type="project" value="InterPro"/>
</dbReference>
<organism evidence="6 7">
    <name type="scientific">Bacillus coahuilensis p1.1.43</name>
    <dbReference type="NCBI Taxonomy" id="1150625"/>
    <lineage>
        <taxon>Bacteria</taxon>
        <taxon>Bacillati</taxon>
        <taxon>Bacillota</taxon>
        <taxon>Bacilli</taxon>
        <taxon>Bacillales</taxon>
        <taxon>Bacillaceae</taxon>
        <taxon>Bacillus</taxon>
    </lineage>
</organism>
<evidence type="ECO:0000256" key="3">
    <source>
        <dbReference type="RuleBase" id="RU003719"/>
    </source>
</evidence>
<keyword evidence="2 3" id="KW-0560">Oxidoreductase</keyword>
<protein>
    <submittedName>
        <fullName evidence="6">2-ketogluconate reductase</fullName>
    </submittedName>
</protein>
<dbReference type="PROSITE" id="PS00065">
    <property type="entry name" value="D_2_HYDROXYACID_DH_1"/>
    <property type="match status" value="1"/>
</dbReference>
<dbReference type="PROSITE" id="PS00671">
    <property type="entry name" value="D_2_HYDROXYACID_DH_3"/>
    <property type="match status" value="1"/>
</dbReference>
<dbReference type="InterPro" id="IPR029752">
    <property type="entry name" value="D-isomer_DH_CS1"/>
</dbReference>
<dbReference type="AlphaFoldDB" id="A0A147K665"/>
<evidence type="ECO:0000256" key="2">
    <source>
        <dbReference type="ARBA" id="ARBA00023002"/>
    </source>
</evidence>
<gene>
    <name evidence="6" type="ORF">Q75_12710</name>
</gene>
<dbReference type="SUPFAM" id="SSF51735">
    <property type="entry name" value="NAD(P)-binding Rossmann-fold domains"/>
    <property type="match status" value="1"/>
</dbReference>
<dbReference type="GO" id="GO:0005829">
    <property type="term" value="C:cytosol"/>
    <property type="evidence" value="ECO:0007669"/>
    <property type="project" value="TreeGrafter"/>
</dbReference>
<dbReference type="InterPro" id="IPR036291">
    <property type="entry name" value="NAD(P)-bd_dom_sf"/>
</dbReference>
<evidence type="ECO:0000259" key="5">
    <source>
        <dbReference type="Pfam" id="PF02826"/>
    </source>
</evidence>
<comment type="similarity">
    <text evidence="1 3">Belongs to the D-isomer specific 2-hydroxyacid dehydrogenase family.</text>
</comment>
<dbReference type="EMBL" id="LDYG01000040">
    <property type="protein sequence ID" value="KUP05293.1"/>
    <property type="molecule type" value="Genomic_DNA"/>
</dbReference>
<dbReference type="SUPFAM" id="SSF52283">
    <property type="entry name" value="Formate/glycerate dehydrogenase catalytic domain-like"/>
    <property type="match status" value="1"/>
</dbReference>
<dbReference type="PANTHER" id="PTHR10996:SF283">
    <property type="entry name" value="GLYOXYLATE_HYDROXYPYRUVATE REDUCTASE B"/>
    <property type="match status" value="1"/>
</dbReference>
<evidence type="ECO:0000313" key="7">
    <source>
        <dbReference type="Proteomes" id="UP000074108"/>
    </source>
</evidence>